<dbReference type="InterPro" id="IPR022764">
    <property type="entry name" value="Peptidase_S54_rhomboid_dom"/>
</dbReference>
<feature type="transmembrane region" description="Helical" evidence="7">
    <location>
        <begin position="133"/>
        <end position="154"/>
    </location>
</feature>
<name>A0A1T0CTI8_9GAMM</name>
<evidence type="ECO:0000256" key="3">
    <source>
        <dbReference type="ARBA" id="ARBA00022692"/>
    </source>
</evidence>
<reference evidence="9 10" key="1">
    <citation type="submission" date="2017-02" db="EMBL/GenBank/DDBJ databases">
        <title>Draft genome sequence of Moraxella pluranimalium CCUG 54913T type strain.</title>
        <authorList>
            <person name="Salva-Serra F."/>
            <person name="Engstrom-Jakobsson H."/>
            <person name="Thorell K."/>
            <person name="Jaen-Luchoro D."/>
            <person name="Gonzales-Siles L."/>
            <person name="Karlsson R."/>
            <person name="Yazdan S."/>
            <person name="Boulund F."/>
            <person name="Johnning A."/>
            <person name="Engstrand L."/>
            <person name="Kristiansson E."/>
            <person name="Moore E."/>
        </authorList>
    </citation>
    <scope>NUCLEOTIDE SEQUENCE [LARGE SCALE GENOMIC DNA]</scope>
    <source>
        <strain evidence="9 10">CCUG 54913</strain>
    </source>
</reference>
<dbReference type="SUPFAM" id="SSF144091">
    <property type="entry name" value="Rhomboid-like"/>
    <property type="match status" value="1"/>
</dbReference>
<evidence type="ECO:0000313" key="10">
    <source>
        <dbReference type="Proteomes" id="UP000189800"/>
    </source>
</evidence>
<dbReference type="GO" id="GO:0004252">
    <property type="term" value="F:serine-type endopeptidase activity"/>
    <property type="evidence" value="ECO:0007669"/>
    <property type="project" value="InterPro"/>
</dbReference>
<dbReference type="Proteomes" id="UP000189800">
    <property type="component" value="Unassembled WGS sequence"/>
</dbReference>
<dbReference type="PANTHER" id="PTHR43731">
    <property type="entry name" value="RHOMBOID PROTEASE"/>
    <property type="match status" value="1"/>
</dbReference>
<sequence length="245" mass="26501">MDSDNMTLRQLWRYAPMTIVLIASFVAMAIYQMMAGVSIDAQTNADLIRFGADFVLLSMSDEPWRLLTSAFLHIGLMHLLFNSFAMYFFGQVVEVITGSVRFLVLFGLSVVGGNLLSNYQSWQAILAGELPTISAGASGGIMGMGAFLLVLALMKAPIGIQLNTKSLAIVMGLNIIMGFAIAGIDNAGHIGGMLTGAVLGVALSAERRLTHRLGHFPYFWATAMLLALGFMGFWWVLQGEVVARL</sequence>
<feature type="transmembrane region" description="Helical" evidence="7">
    <location>
        <begin position="190"/>
        <end position="206"/>
    </location>
</feature>
<feature type="transmembrane region" description="Helical" evidence="7">
    <location>
        <begin position="66"/>
        <end position="90"/>
    </location>
</feature>
<evidence type="ECO:0000313" key="9">
    <source>
        <dbReference type="EMBL" id="OOS25647.1"/>
    </source>
</evidence>
<proteinExistence type="inferred from homology"/>
<comment type="similarity">
    <text evidence="2">Belongs to the peptidase S54 family.</text>
</comment>
<evidence type="ECO:0000256" key="1">
    <source>
        <dbReference type="ARBA" id="ARBA00004141"/>
    </source>
</evidence>
<evidence type="ECO:0000256" key="7">
    <source>
        <dbReference type="SAM" id="Phobius"/>
    </source>
</evidence>
<dbReference type="InterPro" id="IPR050925">
    <property type="entry name" value="Rhomboid_protease_S54"/>
</dbReference>
<keyword evidence="5 7" id="KW-1133">Transmembrane helix</keyword>
<dbReference type="AlphaFoldDB" id="A0A1T0CTI8"/>
<keyword evidence="6 7" id="KW-0472">Membrane</keyword>
<feature type="transmembrane region" description="Helical" evidence="7">
    <location>
        <begin position="166"/>
        <end position="184"/>
    </location>
</feature>
<dbReference type="Pfam" id="PF01694">
    <property type="entry name" value="Rhomboid"/>
    <property type="match status" value="1"/>
</dbReference>
<feature type="transmembrane region" description="Helical" evidence="7">
    <location>
        <begin position="218"/>
        <end position="237"/>
    </location>
</feature>
<evidence type="ECO:0000256" key="5">
    <source>
        <dbReference type="ARBA" id="ARBA00022989"/>
    </source>
</evidence>
<keyword evidence="4" id="KW-0378">Hydrolase</keyword>
<evidence type="ECO:0000256" key="6">
    <source>
        <dbReference type="ARBA" id="ARBA00023136"/>
    </source>
</evidence>
<dbReference type="Gene3D" id="1.20.1540.10">
    <property type="entry name" value="Rhomboid-like"/>
    <property type="match status" value="1"/>
</dbReference>
<comment type="caution">
    <text evidence="9">The sequence shown here is derived from an EMBL/GenBank/DDBJ whole genome shotgun (WGS) entry which is preliminary data.</text>
</comment>
<organism evidence="9 10">
    <name type="scientific">Moraxella pluranimalium</name>
    <dbReference type="NCBI Taxonomy" id="470453"/>
    <lineage>
        <taxon>Bacteria</taxon>
        <taxon>Pseudomonadati</taxon>
        <taxon>Pseudomonadota</taxon>
        <taxon>Gammaproteobacteria</taxon>
        <taxon>Moraxellales</taxon>
        <taxon>Moraxellaceae</taxon>
        <taxon>Moraxella</taxon>
    </lineage>
</organism>
<evidence type="ECO:0000256" key="4">
    <source>
        <dbReference type="ARBA" id="ARBA00022801"/>
    </source>
</evidence>
<dbReference type="GO" id="GO:0016020">
    <property type="term" value="C:membrane"/>
    <property type="evidence" value="ECO:0007669"/>
    <property type="project" value="UniProtKB-SubCell"/>
</dbReference>
<evidence type="ECO:0000256" key="2">
    <source>
        <dbReference type="ARBA" id="ARBA00009045"/>
    </source>
</evidence>
<keyword evidence="3 7" id="KW-0812">Transmembrane</keyword>
<dbReference type="PANTHER" id="PTHR43731:SF14">
    <property type="entry name" value="PRESENILIN-ASSOCIATED RHOMBOID-LIKE PROTEIN, MITOCHONDRIAL"/>
    <property type="match status" value="1"/>
</dbReference>
<dbReference type="EMBL" id="MUYU01000006">
    <property type="protein sequence ID" value="OOS25647.1"/>
    <property type="molecule type" value="Genomic_DNA"/>
</dbReference>
<gene>
    <name evidence="9" type="ORF">B0680_02140</name>
</gene>
<feature type="domain" description="Peptidase S54 rhomboid" evidence="8">
    <location>
        <begin position="61"/>
        <end position="204"/>
    </location>
</feature>
<feature type="transmembrane region" description="Helical" evidence="7">
    <location>
        <begin position="102"/>
        <end position="121"/>
    </location>
</feature>
<dbReference type="InterPro" id="IPR035952">
    <property type="entry name" value="Rhomboid-like_sf"/>
</dbReference>
<comment type="subcellular location">
    <subcellularLocation>
        <location evidence="1">Membrane</location>
        <topology evidence="1">Multi-pass membrane protein</topology>
    </subcellularLocation>
</comment>
<evidence type="ECO:0000259" key="8">
    <source>
        <dbReference type="Pfam" id="PF01694"/>
    </source>
</evidence>
<keyword evidence="10" id="KW-1185">Reference proteome</keyword>
<accession>A0A1T0CTI8</accession>
<dbReference type="STRING" id="470453.B0680_02140"/>
<protein>
    <recommendedName>
        <fullName evidence="8">Peptidase S54 rhomboid domain-containing protein</fullName>
    </recommendedName>
</protein>
<feature type="transmembrane region" description="Helical" evidence="7">
    <location>
        <begin position="12"/>
        <end position="34"/>
    </location>
</feature>